<dbReference type="KEGG" id="git:C6V83_15845"/>
<dbReference type="OrthoDB" id="5146042at2"/>
<sequence>MATRAQLLVAGVPSSYIRRKLRRKEWTVHRRGVYVAHNGPPTWQQRAWIATLATTPSALSHQCAIRAAGGPIGSAHDDAPIHIAVPDRRHLPERAGVVIHYRGRLTERALLHASPPRLRVEHAYLELAAEADDDTGAVAHLTAAVQSRLTTAGKLITALESRPTLPRRAFLLGVLHDAARGACSVLEHAYLTGVERAHGLPEPVRQAPTTVGRRGFRDLDYPDWGLVIELDGRLGHDDAASRTRDFERDLDAAVGARRRTVRLCHAQATRLRCTTAAKVGALLRAGGWPGAPTPCSTTCPIAASRPRTPPAVTR</sequence>
<protein>
    <recommendedName>
        <fullName evidence="3">Type IV toxin-antitoxin system AbiEi family antitoxin domain-containing protein</fullName>
    </recommendedName>
</protein>
<keyword evidence="2" id="KW-1185">Reference proteome</keyword>
<dbReference type="Proteomes" id="UP000239814">
    <property type="component" value="Chromosome"/>
</dbReference>
<reference evidence="1 2" key="1">
    <citation type="submission" date="2018-03" db="EMBL/GenBank/DDBJ databases">
        <title>Characteristics and genome of n-alkane degrading marine bacteria Gordonia iterans isolated from crude oil contaminated in Tae-an, South Korea.</title>
        <authorList>
            <person name="Lee S.-S."/>
            <person name="Kim H."/>
        </authorList>
    </citation>
    <scope>NUCLEOTIDE SEQUENCE [LARGE SCALE GENOMIC DNA]</scope>
    <source>
        <strain evidence="1 2">Co17</strain>
    </source>
</reference>
<organism evidence="1 2">
    <name type="scientific">Gordonia iterans</name>
    <dbReference type="NCBI Taxonomy" id="1004901"/>
    <lineage>
        <taxon>Bacteria</taxon>
        <taxon>Bacillati</taxon>
        <taxon>Actinomycetota</taxon>
        <taxon>Actinomycetes</taxon>
        <taxon>Mycobacteriales</taxon>
        <taxon>Gordoniaceae</taxon>
        <taxon>Gordonia</taxon>
    </lineage>
</organism>
<name>A0A2S0KKV5_9ACTN</name>
<proteinExistence type="predicted"/>
<evidence type="ECO:0008006" key="3">
    <source>
        <dbReference type="Google" id="ProtNLM"/>
    </source>
</evidence>
<gene>
    <name evidence="1" type="ORF">C6V83_15845</name>
</gene>
<dbReference type="AlphaFoldDB" id="A0A2S0KKV5"/>
<evidence type="ECO:0000313" key="1">
    <source>
        <dbReference type="EMBL" id="AVM02317.1"/>
    </source>
</evidence>
<accession>A0A2S0KKV5</accession>
<dbReference type="EMBL" id="CP027433">
    <property type="protein sequence ID" value="AVM02317.1"/>
    <property type="molecule type" value="Genomic_DNA"/>
</dbReference>
<evidence type="ECO:0000313" key="2">
    <source>
        <dbReference type="Proteomes" id="UP000239814"/>
    </source>
</evidence>